<protein>
    <submittedName>
        <fullName evidence="1">Uncharacterized protein</fullName>
    </submittedName>
</protein>
<organism evidence="1">
    <name type="scientific">marine metagenome</name>
    <dbReference type="NCBI Taxonomy" id="408172"/>
    <lineage>
        <taxon>unclassified sequences</taxon>
        <taxon>metagenomes</taxon>
        <taxon>ecological metagenomes</taxon>
    </lineage>
</organism>
<dbReference type="AlphaFoldDB" id="A0A382TGB5"/>
<reference evidence="1" key="1">
    <citation type="submission" date="2018-05" db="EMBL/GenBank/DDBJ databases">
        <authorList>
            <person name="Lanie J.A."/>
            <person name="Ng W.-L."/>
            <person name="Kazmierczak K.M."/>
            <person name="Andrzejewski T.M."/>
            <person name="Davidsen T.M."/>
            <person name="Wayne K.J."/>
            <person name="Tettelin H."/>
            <person name="Glass J.I."/>
            <person name="Rusch D."/>
            <person name="Podicherti R."/>
            <person name="Tsui H.-C.T."/>
            <person name="Winkler M.E."/>
        </authorList>
    </citation>
    <scope>NUCLEOTIDE SEQUENCE</scope>
</reference>
<evidence type="ECO:0000313" key="1">
    <source>
        <dbReference type="EMBL" id="SVD20507.1"/>
    </source>
</evidence>
<name>A0A382TGB5_9ZZZZ</name>
<gene>
    <name evidence="1" type="ORF">METZ01_LOCUS373361</name>
</gene>
<accession>A0A382TGB5</accession>
<sequence length="31" mass="3393">TKSEGYIGVISLWLPKLTNIINLEIDGGYGK</sequence>
<feature type="non-terminal residue" evidence="1">
    <location>
        <position position="1"/>
    </location>
</feature>
<dbReference type="EMBL" id="UINC01136009">
    <property type="protein sequence ID" value="SVD20507.1"/>
    <property type="molecule type" value="Genomic_DNA"/>
</dbReference>
<proteinExistence type="predicted"/>